<keyword evidence="2" id="KW-1185">Reference proteome</keyword>
<organism evidence="1 2">
    <name type="scientific">Cedratvirus A11</name>
    <dbReference type="NCBI Taxonomy" id="1903266"/>
    <lineage>
        <taxon>Viruses</taxon>
        <taxon>Pithoviruses</taxon>
        <taxon>Orthocedratvirinae</taxon>
        <taxon>Alphacedratvirus</taxon>
        <taxon>Alphacedratvirus aljazairmassiliense</taxon>
    </lineage>
</organism>
<accession>A0A1M7XV33</accession>
<evidence type="ECO:0000313" key="2">
    <source>
        <dbReference type="Proteomes" id="UP000201465"/>
    </source>
</evidence>
<dbReference type="GeneID" id="30523428"/>
<sequence>MARYVSTSFPVSESVLDETLYITWSHRQRKEELSVQIYDRAVYIRDQTRKLLCTFVISHVYDSDTVRVHYQPTQLLFTAQASTKEKVRTLTIED</sequence>
<dbReference type="KEGG" id="vg:30523428"/>
<dbReference type="RefSeq" id="YP_009329389.1">
    <property type="nucleotide sequence ID" value="NC_032108.1"/>
</dbReference>
<proteinExistence type="predicted"/>
<gene>
    <name evidence="1" type="ORF">BQ3484_449</name>
</gene>
<protein>
    <submittedName>
        <fullName evidence="1">Uncharacterized protein</fullName>
    </submittedName>
</protein>
<dbReference type="Proteomes" id="UP000201465">
    <property type="component" value="Segment"/>
</dbReference>
<evidence type="ECO:0000313" key="1">
    <source>
        <dbReference type="EMBL" id="SHO33517.1"/>
    </source>
</evidence>
<reference evidence="1 2" key="1">
    <citation type="submission" date="2016-11" db="EMBL/GenBank/DDBJ databases">
        <authorList>
            <consortium name="Urmite Genomes"/>
        </authorList>
    </citation>
    <scope>NUCLEOTIDE SEQUENCE [LARGE SCALE GENOMIC DNA]</scope>
    <source>
        <strain evidence="1 2">A11</strain>
    </source>
</reference>
<dbReference type="EMBL" id="LT671577">
    <property type="protein sequence ID" value="SHO33517.1"/>
    <property type="molecule type" value="Genomic_DNA"/>
</dbReference>
<name>A0A1M7XV33_9VIRU</name>